<comment type="caution">
    <text evidence="2">The sequence shown here is derived from an EMBL/GenBank/DDBJ whole genome shotgun (WGS) entry which is preliminary data.</text>
</comment>
<evidence type="ECO:0000313" key="3">
    <source>
        <dbReference type="Proteomes" id="UP000295341"/>
    </source>
</evidence>
<dbReference type="PANTHER" id="PTHR34075:SF5">
    <property type="entry name" value="BLR3430 PROTEIN"/>
    <property type="match status" value="1"/>
</dbReference>
<organism evidence="2 3">
    <name type="scientific">Panacagrimonas perspica</name>
    <dbReference type="NCBI Taxonomy" id="381431"/>
    <lineage>
        <taxon>Bacteria</taxon>
        <taxon>Pseudomonadati</taxon>
        <taxon>Pseudomonadota</taxon>
        <taxon>Gammaproteobacteria</taxon>
        <taxon>Nevskiales</taxon>
        <taxon>Nevskiaceae</taxon>
        <taxon>Panacagrimonas</taxon>
    </lineage>
</organism>
<name>A0A4S3K7E5_9GAMM</name>
<dbReference type="InterPro" id="IPR052513">
    <property type="entry name" value="Thioester_dehydratase-like"/>
</dbReference>
<keyword evidence="3" id="KW-1185">Reference proteome</keyword>
<dbReference type="AlphaFoldDB" id="A0A4S3K7E5"/>
<gene>
    <name evidence="2" type="ORF">DFR24_3959</name>
</gene>
<dbReference type="Pfam" id="PF01796">
    <property type="entry name" value="OB_ChsH2_C"/>
    <property type="match status" value="1"/>
</dbReference>
<sequence>MSEPSAPPISKRRSGQVMGGAFVSDPRCVVKGDKVIGVRCAHCRYPTSPPAPWCPACQHREQVEAEFGPGGTVWASTLVQIPVGRWAPPYAMAYIDLDDGPRVIAHLEAPAILAVGTRVNIVGGDDGDLIVRLA</sequence>
<evidence type="ECO:0000259" key="1">
    <source>
        <dbReference type="Pfam" id="PF01796"/>
    </source>
</evidence>
<dbReference type="InterPro" id="IPR002878">
    <property type="entry name" value="ChsH2_C"/>
</dbReference>
<evidence type="ECO:0000313" key="2">
    <source>
        <dbReference type="EMBL" id="TDU26927.1"/>
    </source>
</evidence>
<dbReference type="RefSeq" id="WP_133883083.1">
    <property type="nucleotide sequence ID" value="NZ_MWIN01000009.1"/>
</dbReference>
<reference evidence="2 3" key="1">
    <citation type="submission" date="2019-03" db="EMBL/GenBank/DDBJ databases">
        <title>Genomic Encyclopedia of Type Strains, Phase IV (KMG-IV): sequencing the most valuable type-strain genomes for metagenomic binning, comparative biology and taxonomic classification.</title>
        <authorList>
            <person name="Goeker M."/>
        </authorList>
    </citation>
    <scope>NUCLEOTIDE SEQUENCE [LARGE SCALE GENOMIC DNA]</scope>
    <source>
        <strain evidence="2 3">DSM 26377</strain>
    </source>
</reference>
<dbReference type="SUPFAM" id="SSF50249">
    <property type="entry name" value="Nucleic acid-binding proteins"/>
    <property type="match status" value="1"/>
</dbReference>
<feature type="domain" description="ChsH2 C-terminal OB-fold" evidence="1">
    <location>
        <begin position="66"/>
        <end position="122"/>
    </location>
</feature>
<dbReference type="Proteomes" id="UP000295341">
    <property type="component" value="Unassembled WGS sequence"/>
</dbReference>
<dbReference type="EMBL" id="SOBT01000010">
    <property type="protein sequence ID" value="TDU26927.1"/>
    <property type="molecule type" value="Genomic_DNA"/>
</dbReference>
<protein>
    <recommendedName>
        <fullName evidence="1">ChsH2 C-terminal OB-fold domain-containing protein</fullName>
    </recommendedName>
</protein>
<accession>A0A4S3K7E5</accession>
<proteinExistence type="predicted"/>
<dbReference type="InterPro" id="IPR012340">
    <property type="entry name" value="NA-bd_OB-fold"/>
</dbReference>
<dbReference type="OrthoDB" id="3182121at2"/>
<dbReference type="PANTHER" id="PTHR34075">
    <property type="entry name" value="BLR3430 PROTEIN"/>
    <property type="match status" value="1"/>
</dbReference>